<evidence type="ECO:0000313" key="1">
    <source>
        <dbReference type="EMBL" id="GAK31938.1"/>
    </source>
</evidence>
<protein>
    <submittedName>
        <fullName evidence="1">LtrC-like protein</fullName>
    </submittedName>
</protein>
<dbReference type="Proteomes" id="UP000030643">
    <property type="component" value="Unassembled WGS sequence"/>
</dbReference>
<sequence length="148" mass="16698">MTNISLRIVDTHGISHDLKFPWSSEQVYAIATRGVGRALILGLLHNGPFDLHVTELSSELPVIRNIVRYKQAGYKVVYANDDITAVKLLFDNDLTKAYEDVFTPFEMSAEDDNELRSAVTWYSILDMMKSHDHFKQLGNGFYADTVGA</sequence>
<dbReference type="EMBL" id="DF820503">
    <property type="protein sequence ID" value="GAK31938.1"/>
    <property type="molecule type" value="Genomic_DNA"/>
</dbReference>
<proteinExistence type="predicted"/>
<dbReference type="RefSeq" id="WP_027699847.1">
    <property type="nucleotide sequence ID" value="NZ_DF820503.1"/>
</dbReference>
<dbReference type="AlphaFoldDB" id="A0A069CXH8"/>
<organism evidence="1 2">
    <name type="scientific">Weissella oryzae (strain DSM 25784 / JCM 18191 / LMG 30913 / SG25)</name>
    <dbReference type="NCBI Taxonomy" id="1329250"/>
    <lineage>
        <taxon>Bacteria</taxon>
        <taxon>Bacillati</taxon>
        <taxon>Bacillota</taxon>
        <taxon>Bacilli</taxon>
        <taxon>Lactobacillales</taxon>
        <taxon>Lactobacillaceae</taxon>
        <taxon>Weissella</taxon>
    </lineage>
</organism>
<gene>
    <name evidence="1" type="ORF">WOSG25_200200</name>
</gene>
<evidence type="ECO:0000313" key="2">
    <source>
        <dbReference type="Proteomes" id="UP000030643"/>
    </source>
</evidence>
<accession>A0A069CXH8</accession>
<reference evidence="2" key="1">
    <citation type="journal article" date="2014" name="Genome Announc.">
        <title>Draft genome sequence of Weissella oryzae SG25T, isolated from fermented rice grains.</title>
        <authorList>
            <person name="Tanizawa Y."/>
            <person name="Fujisawa T."/>
            <person name="Mochizuki T."/>
            <person name="Kaminuma E."/>
            <person name="Suzuki Y."/>
            <person name="Nakamura Y."/>
            <person name="Tohno M."/>
        </authorList>
    </citation>
    <scope>NUCLEOTIDE SEQUENCE [LARGE SCALE GENOMIC DNA]</scope>
    <source>
        <strain evidence="2">DSM 25784 / JCM 18191 / LMG 30913 / SG25</strain>
    </source>
</reference>
<name>A0A069CXH8_WEIOS</name>
<dbReference type="STRING" id="1329250.WOSG25_200200"/>
<keyword evidence="2" id="KW-1185">Reference proteome</keyword>